<dbReference type="InterPro" id="IPR011933">
    <property type="entry name" value="Double_TM_dom"/>
</dbReference>
<evidence type="ECO:0000256" key="1">
    <source>
        <dbReference type="SAM" id="Phobius"/>
    </source>
</evidence>
<dbReference type="PANTHER" id="PTHR37464:SF1">
    <property type="entry name" value="BLL2463 PROTEIN"/>
    <property type="match status" value="1"/>
</dbReference>
<feature type="transmembrane region" description="Helical" evidence="1">
    <location>
        <begin position="56"/>
        <end position="74"/>
    </location>
</feature>
<feature type="transmembrane region" description="Helical" evidence="1">
    <location>
        <begin position="408"/>
        <end position="425"/>
    </location>
</feature>
<evidence type="ECO:0000259" key="2">
    <source>
        <dbReference type="Pfam" id="PF07584"/>
    </source>
</evidence>
<dbReference type="NCBIfam" id="TIGR02226">
    <property type="entry name" value="two_anch"/>
    <property type="match status" value="1"/>
</dbReference>
<dbReference type="AlphaFoldDB" id="A0A0F9VE12"/>
<organism evidence="3">
    <name type="scientific">marine sediment metagenome</name>
    <dbReference type="NCBI Taxonomy" id="412755"/>
    <lineage>
        <taxon>unclassified sequences</taxon>
        <taxon>metagenomes</taxon>
        <taxon>ecological metagenomes</taxon>
    </lineage>
</organism>
<gene>
    <name evidence="3" type="ORF">LCGC14_0417510</name>
</gene>
<reference evidence="3" key="1">
    <citation type="journal article" date="2015" name="Nature">
        <title>Complex archaea that bridge the gap between prokaryotes and eukaryotes.</title>
        <authorList>
            <person name="Spang A."/>
            <person name="Saw J.H."/>
            <person name="Jorgensen S.L."/>
            <person name="Zaremba-Niedzwiedzka K."/>
            <person name="Martijn J."/>
            <person name="Lind A.E."/>
            <person name="van Eijk R."/>
            <person name="Schleper C."/>
            <person name="Guy L."/>
            <person name="Ettema T.J."/>
        </authorList>
    </citation>
    <scope>NUCLEOTIDE SEQUENCE</scope>
</reference>
<sequence length="430" mass="49233">MSFAQPIYLWTLLGLLVPIAIHLWSKKEAKTIKIGSVQLLSESTSKQSSSIQLNEWWLLVLRMFIIGLITLVLAKPQWYASITNSSLTYIVEPELLKNDDFMSRFADIDTNQEIRILCSNLPLAILDEEFTRDEEFMDYWALAAETNALKTDSIVVFTNGYSKGLKGARPETNHNIKWIILETSEVVIKPLIIYKNENDFQLFLGKSSSLRSEISNKQVVLGEDYALTTNSDSLLVSNSKSEQKVPVVVQKPLEIAFYYTDSLSTDKTYIEAALKALSKYLNRNIRVESMLDTEAIKNKNADLIIWLSTKPAPVYNQKILLLKKSVSNALIDKGEDDTIFYLTKRITPENAISERLTENLLHILDVNKEVEKLLGQIDKRLVTEEDLQTNYIEDSEKQTQLASFDINPYLWGVLFILLILERFIAYKRKQ</sequence>
<keyword evidence="1" id="KW-0812">Transmembrane</keyword>
<dbReference type="InterPro" id="IPR024163">
    <property type="entry name" value="Aerotolerance_reg_N"/>
</dbReference>
<feature type="transmembrane region" description="Helical" evidence="1">
    <location>
        <begin position="6"/>
        <end position="24"/>
    </location>
</feature>
<evidence type="ECO:0000313" key="3">
    <source>
        <dbReference type="EMBL" id="KKN71791.1"/>
    </source>
</evidence>
<comment type="caution">
    <text evidence="3">The sequence shown here is derived from an EMBL/GenBank/DDBJ whole genome shotgun (WGS) entry which is preliminary data.</text>
</comment>
<protein>
    <recommendedName>
        <fullName evidence="2">Aerotolerance regulator N-terminal domain-containing protein</fullName>
    </recommendedName>
</protein>
<dbReference type="EMBL" id="LAZR01000376">
    <property type="protein sequence ID" value="KKN71791.1"/>
    <property type="molecule type" value="Genomic_DNA"/>
</dbReference>
<dbReference type="Pfam" id="PF07584">
    <property type="entry name" value="BatA"/>
    <property type="match status" value="1"/>
</dbReference>
<dbReference type="PANTHER" id="PTHR37464">
    <property type="entry name" value="BLL2463 PROTEIN"/>
    <property type="match status" value="1"/>
</dbReference>
<name>A0A0F9VE12_9ZZZZ</name>
<keyword evidence="1" id="KW-1133">Transmembrane helix</keyword>
<proteinExistence type="predicted"/>
<keyword evidence="1" id="KW-0472">Membrane</keyword>
<feature type="domain" description="Aerotolerance regulator N-terminal" evidence="2">
    <location>
        <begin position="1"/>
        <end position="76"/>
    </location>
</feature>
<accession>A0A0F9VE12</accession>